<organism evidence="2">
    <name type="scientific">uncultured Thiotrichaceae bacterium</name>
    <dbReference type="NCBI Taxonomy" id="298394"/>
    <lineage>
        <taxon>Bacteria</taxon>
        <taxon>Pseudomonadati</taxon>
        <taxon>Pseudomonadota</taxon>
        <taxon>Gammaproteobacteria</taxon>
        <taxon>Thiotrichales</taxon>
        <taxon>Thiotrichaceae</taxon>
        <taxon>environmental samples</taxon>
    </lineage>
</organism>
<dbReference type="AlphaFoldDB" id="A0A6S6UH88"/>
<evidence type="ECO:0000256" key="1">
    <source>
        <dbReference type="SAM" id="Phobius"/>
    </source>
</evidence>
<sequence>MEKYTALLIPAYLSGFALAVLLVTTITLTPEATTGFFNFMIPPDLALFLIAGALTGMITIFLARGISYLFLDSSQ</sequence>
<reference evidence="2" key="1">
    <citation type="submission" date="2020-01" db="EMBL/GenBank/DDBJ databases">
        <authorList>
            <person name="Meier V. D."/>
            <person name="Meier V D."/>
        </authorList>
    </citation>
    <scope>NUCLEOTIDE SEQUENCE</scope>
    <source>
        <strain evidence="2">HLG_WM_MAG_09</strain>
    </source>
</reference>
<evidence type="ECO:0000313" key="2">
    <source>
        <dbReference type="EMBL" id="CAA6830071.1"/>
    </source>
</evidence>
<keyword evidence="1" id="KW-1133">Transmembrane helix</keyword>
<proteinExistence type="predicted"/>
<accession>A0A6S6UH88</accession>
<feature type="transmembrane region" description="Helical" evidence="1">
    <location>
        <begin position="46"/>
        <end position="71"/>
    </location>
</feature>
<gene>
    <name evidence="2" type="ORF">HELGO_WM23877</name>
</gene>
<protein>
    <submittedName>
        <fullName evidence="2">Uncharacterized protein</fullName>
    </submittedName>
</protein>
<keyword evidence="1" id="KW-0812">Transmembrane</keyword>
<keyword evidence="1" id="KW-0472">Membrane</keyword>
<dbReference type="EMBL" id="CACVAT010000560">
    <property type="protein sequence ID" value="CAA6830071.1"/>
    <property type="molecule type" value="Genomic_DNA"/>
</dbReference>
<feature type="transmembrane region" description="Helical" evidence="1">
    <location>
        <begin position="7"/>
        <end position="26"/>
    </location>
</feature>
<name>A0A6S6UH88_9GAMM</name>